<gene>
    <name evidence="1" type="ORF">JR316_001295</name>
</gene>
<dbReference type="PANTHER" id="PTHR21310:SF39">
    <property type="entry name" value="AMINOGLYCOSIDE PHOSPHOTRANSFERASE DOMAIN-CONTAINING PROTEIN"/>
    <property type="match status" value="1"/>
</dbReference>
<accession>A0A8H8CR27</accession>
<comment type="caution">
    <text evidence="1">The sequence shown here is derived from an EMBL/GenBank/DDBJ whole genome shotgun (WGS) entry which is preliminary data.</text>
</comment>
<dbReference type="Gene3D" id="3.90.1200.10">
    <property type="match status" value="1"/>
</dbReference>
<organism evidence="1">
    <name type="scientific">Psilocybe cubensis</name>
    <name type="common">Psychedelic mushroom</name>
    <name type="synonym">Stropharia cubensis</name>
    <dbReference type="NCBI Taxonomy" id="181762"/>
    <lineage>
        <taxon>Eukaryota</taxon>
        <taxon>Fungi</taxon>
        <taxon>Dikarya</taxon>
        <taxon>Basidiomycota</taxon>
        <taxon>Agaricomycotina</taxon>
        <taxon>Agaricomycetes</taxon>
        <taxon>Agaricomycetidae</taxon>
        <taxon>Agaricales</taxon>
        <taxon>Agaricineae</taxon>
        <taxon>Strophariaceae</taxon>
        <taxon>Psilocybe</taxon>
    </lineage>
</organism>
<evidence type="ECO:0008006" key="2">
    <source>
        <dbReference type="Google" id="ProtNLM"/>
    </source>
</evidence>
<dbReference type="PANTHER" id="PTHR21310">
    <property type="entry name" value="AMINOGLYCOSIDE PHOSPHOTRANSFERASE-RELATED-RELATED"/>
    <property type="match status" value="1"/>
</dbReference>
<dbReference type="EMBL" id="JAFIQS010000001">
    <property type="protein sequence ID" value="KAG5174633.1"/>
    <property type="molecule type" value="Genomic_DNA"/>
</dbReference>
<dbReference type="InterPro" id="IPR051678">
    <property type="entry name" value="AGP_Transferase"/>
</dbReference>
<sequence length="533" mass="61963">MKLSSPLLKTAGLRTLHMLTILISRKFTAHIIMRFNPFSSRNVKDSIGLYISSSVGLQEVDEQHFVNDWNKDGQRFHFIVQEANTEPSTLLDGSDAVLITFALDTDFKQTVLHYAKFIYDNYWEQRKAFYFIGTKLDALDAGLDIVQYPERETTKITMYTYLSTFFIDNRSKSDLGRLCSSLANFKYPIRPSIGSSVNKLFSHLRSRLCDLIAMAFALPVPRDINKDTPDPDDFPAIPDDDTAWKMIDTPESIDFNNHIASFANSLFRSAFTYKVGLTLVLKRLHRLERFNTIFIRAYTNIPVPQPRYRHLKEAFITDFIPGRMLLECWDSLTKFQQFRIACTLRRYVSQLRSITSERPGSIEHGHVNGALFSDPSIWNGPFRDVEIFRNWVKHIAYYDRVNLVEGFRSDYPNEPPPPAPPMPPIPDDTDWKLSLAHCDISLSNVILSEDGVLWLIDWAYTGFYPPWLESHAMKRYTEAPDSWKQWISFITDFPSNVDELWAHMDYCVSLYSSFDAPREDYWPLWPEHEMSNW</sequence>
<dbReference type="InterPro" id="IPR011009">
    <property type="entry name" value="Kinase-like_dom_sf"/>
</dbReference>
<dbReference type="AlphaFoldDB" id="A0A8H8CR27"/>
<proteinExistence type="predicted"/>
<reference evidence="1" key="1">
    <citation type="submission" date="2021-02" db="EMBL/GenBank/DDBJ databases">
        <title>Psilocybe cubensis genome.</title>
        <authorList>
            <person name="Mckernan K.J."/>
            <person name="Crawford S."/>
            <person name="Trippe A."/>
            <person name="Kane L.T."/>
            <person name="Mclaughlin S."/>
        </authorList>
    </citation>
    <scope>NUCLEOTIDE SEQUENCE [LARGE SCALE GENOMIC DNA]</scope>
    <source>
        <strain evidence="1">MGC-MH-2018</strain>
    </source>
</reference>
<dbReference type="OrthoDB" id="4177236at2759"/>
<dbReference type="SUPFAM" id="SSF56112">
    <property type="entry name" value="Protein kinase-like (PK-like)"/>
    <property type="match status" value="1"/>
</dbReference>
<protein>
    <recommendedName>
        <fullName evidence="2">Aminoglycoside phosphotransferase domain-containing protein</fullName>
    </recommendedName>
</protein>
<name>A0A8H8CR27_PSICU</name>
<evidence type="ECO:0000313" key="1">
    <source>
        <dbReference type="EMBL" id="KAG5174633.1"/>
    </source>
</evidence>